<reference evidence="1 2" key="1">
    <citation type="journal article" date="2022" name="Environ. Microbiol. Rep.">
        <title>Eco-phylogenetic analyses reveal divergent evolution of vitamin B12 metabolism in the marine bacterial family 'Psychromonadaceae'.</title>
        <authorList>
            <person name="Jin X."/>
            <person name="Yang Y."/>
            <person name="Cao H."/>
            <person name="Gao B."/>
            <person name="Zhao Z."/>
        </authorList>
    </citation>
    <scope>NUCLEOTIDE SEQUENCE [LARGE SCALE GENOMIC DNA]</scope>
    <source>
        <strain evidence="1 2">MKS20</strain>
    </source>
</reference>
<evidence type="ECO:0000313" key="1">
    <source>
        <dbReference type="EMBL" id="MCE2594087.1"/>
    </source>
</evidence>
<keyword evidence="2" id="KW-1185">Reference proteome</keyword>
<dbReference type="EMBL" id="JAIMJA010000003">
    <property type="protein sequence ID" value="MCE2594087.1"/>
    <property type="molecule type" value="Genomic_DNA"/>
</dbReference>
<proteinExistence type="predicted"/>
<protein>
    <recommendedName>
        <fullName evidence="3">Phage protein</fullName>
    </recommendedName>
</protein>
<sequence>MNDIHKLEILPGAQALASVAAYQNTLSSDLTHYRAQLIELHNTMKSSGFSVPVDAAEWVRERGRDYLHNPKLFENAPLTYVCTLLSELFKNKSVDDICKTIAPATLNTLLARLNSFKLH</sequence>
<evidence type="ECO:0000313" key="2">
    <source>
        <dbReference type="Proteomes" id="UP001201273"/>
    </source>
</evidence>
<organism evidence="1 2">
    <name type="scientific">Motilimonas cestriensis</name>
    <dbReference type="NCBI Taxonomy" id="2742685"/>
    <lineage>
        <taxon>Bacteria</taxon>
        <taxon>Pseudomonadati</taxon>
        <taxon>Pseudomonadota</taxon>
        <taxon>Gammaproteobacteria</taxon>
        <taxon>Alteromonadales</taxon>
        <taxon>Alteromonadales genera incertae sedis</taxon>
        <taxon>Motilimonas</taxon>
    </lineage>
</organism>
<name>A0ABS8W7K1_9GAMM</name>
<dbReference type="RefSeq" id="WP_233051664.1">
    <property type="nucleotide sequence ID" value="NZ_JAIMJA010000003.1"/>
</dbReference>
<accession>A0ABS8W7K1</accession>
<comment type="caution">
    <text evidence="1">The sequence shown here is derived from an EMBL/GenBank/DDBJ whole genome shotgun (WGS) entry which is preliminary data.</text>
</comment>
<gene>
    <name evidence="1" type="ORF">K6Y31_04590</name>
</gene>
<evidence type="ECO:0008006" key="3">
    <source>
        <dbReference type="Google" id="ProtNLM"/>
    </source>
</evidence>
<dbReference type="Proteomes" id="UP001201273">
    <property type="component" value="Unassembled WGS sequence"/>
</dbReference>